<evidence type="ECO:0000259" key="2">
    <source>
        <dbReference type="Pfam" id="PF01402"/>
    </source>
</evidence>
<dbReference type="RefSeq" id="WP_111199253.1">
    <property type="nucleotide sequence ID" value="NZ_QKVK01000006.1"/>
</dbReference>
<proteinExistence type="predicted"/>
<feature type="region of interest" description="Disordered" evidence="1">
    <location>
        <begin position="1"/>
        <end position="21"/>
    </location>
</feature>
<name>A0A2W2BKI7_9HYPH</name>
<evidence type="ECO:0000313" key="3">
    <source>
        <dbReference type="EMBL" id="PZF76417.1"/>
    </source>
</evidence>
<organism evidence="3 4">
    <name type="scientific">Aestuariivirga litoralis</name>
    <dbReference type="NCBI Taxonomy" id="2650924"/>
    <lineage>
        <taxon>Bacteria</taxon>
        <taxon>Pseudomonadati</taxon>
        <taxon>Pseudomonadota</taxon>
        <taxon>Alphaproteobacteria</taxon>
        <taxon>Hyphomicrobiales</taxon>
        <taxon>Aestuariivirgaceae</taxon>
        <taxon>Aestuariivirga</taxon>
    </lineage>
</organism>
<dbReference type="InterPro" id="IPR010985">
    <property type="entry name" value="Ribbon_hlx_hlx"/>
</dbReference>
<sequence>MMKSIFAKRKPGRPKTGTTRMYGARLSEELVTKIDVWANKNDLSRSEAIRQLIEVALNKGRT</sequence>
<keyword evidence="4" id="KW-1185">Reference proteome</keyword>
<dbReference type="Pfam" id="PF01402">
    <property type="entry name" value="RHH_1"/>
    <property type="match status" value="1"/>
</dbReference>
<feature type="compositionally biased region" description="Basic residues" evidence="1">
    <location>
        <begin position="1"/>
        <end position="13"/>
    </location>
</feature>
<evidence type="ECO:0000313" key="4">
    <source>
        <dbReference type="Proteomes" id="UP000248795"/>
    </source>
</evidence>
<reference evidence="4" key="1">
    <citation type="submission" date="2018-06" db="EMBL/GenBank/DDBJ databases">
        <title>Aestuariibacter litoralis strain KCTC 52945T.</title>
        <authorList>
            <person name="Li X."/>
            <person name="Salam N."/>
            <person name="Li J.-L."/>
            <person name="Chen Y.-M."/>
            <person name="Yang Z.-W."/>
            <person name="Zhang L.-Y."/>
            <person name="Han M.-X."/>
            <person name="Xiao M."/>
            <person name="Li W.-J."/>
        </authorList>
    </citation>
    <scope>NUCLEOTIDE SEQUENCE [LARGE SCALE GENOMIC DNA]</scope>
    <source>
        <strain evidence="4">KCTC 52945</strain>
    </source>
</reference>
<evidence type="ECO:0000256" key="1">
    <source>
        <dbReference type="SAM" id="MobiDB-lite"/>
    </source>
</evidence>
<accession>A0A2W2BKI7</accession>
<dbReference type="GO" id="GO:0006355">
    <property type="term" value="P:regulation of DNA-templated transcription"/>
    <property type="evidence" value="ECO:0007669"/>
    <property type="project" value="InterPro"/>
</dbReference>
<protein>
    <recommendedName>
        <fullName evidence="2">Ribbon-helix-helix protein CopG domain-containing protein</fullName>
    </recommendedName>
</protein>
<dbReference type="SUPFAM" id="SSF47598">
    <property type="entry name" value="Ribbon-helix-helix"/>
    <property type="match status" value="1"/>
</dbReference>
<gene>
    <name evidence="3" type="ORF">DK847_14680</name>
</gene>
<feature type="domain" description="Ribbon-helix-helix protein CopG" evidence="2">
    <location>
        <begin position="25"/>
        <end position="57"/>
    </location>
</feature>
<dbReference type="Proteomes" id="UP000248795">
    <property type="component" value="Unassembled WGS sequence"/>
</dbReference>
<comment type="caution">
    <text evidence="3">The sequence shown here is derived from an EMBL/GenBank/DDBJ whole genome shotgun (WGS) entry which is preliminary data.</text>
</comment>
<dbReference type="InterPro" id="IPR002145">
    <property type="entry name" value="CopG"/>
</dbReference>
<dbReference type="AlphaFoldDB" id="A0A2W2BKI7"/>
<dbReference type="EMBL" id="QKVK01000006">
    <property type="protein sequence ID" value="PZF76417.1"/>
    <property type="molecule type" value="Genomic_DNA"/>
</dbReference>